<keyword evidence="3" id="KW-1185">Reference proteome</keyword>
<proteinExistence type="predicted"/>
<name>A0A163JTB0_DIDRA</name>
<dbReference type="Proteomes" id="UP000076837">
    <property type="component" value="Unassembled WGS sequence"/>
</dbReference>
<gene>
    <name evidence="2" type="ORF">ST47_g2213</name>
</gene>
<evidence type="ECO:0000313" key="2">
    <source>
        <dbReference type="EMBL" id="KZM26580.1"/>
    </source>
</evidence>
<organism evidence="2 3">
    <name type="scientific">Didymella rabiei</name>
    <name type="common">Chickpea ascochyta blight fungus</name>
    <name type="synonym">Mycosphaerella rabiei</name>
    <dbReference type="NCBI Taxonomy" id="5454"/>
    <lineage>
        <taxon>Eukaryota</taxon>
        <taxon>Fungi</taxon>
        <taxon>Dikarya</taxon>
        <taxon>Ascomycota</taxon>
        <taxon>Pezizomycotina</taxon>
        <taxon>Dothideomycetes</taxon>
        <taxon>Pleosporomycetidae</taxon>
        <taxon>Pleosporales</taxon>
        <taxon>Pleosporineae</taxon>
        <taxon>Didymellaceae</taxon>
        <taxon>Ascochyta</taxon>
    </lineage>
</organism>
<evidence type="ECO:0000256" key="1">
    <source>
        <dbReference type="SAM" id="MobiDB-lite"/>
    </source>
</evidence>
<feature type="region of interest" description="Disordered" evidence="1">
    <location>
        <begin position="1"/>
        <end position="30"/>
    </location>
</feature>
<sequence length="276" mass="30984">MSTSTSLPTSLLSPTSSSSSSPSSPSLSPPAYSAYTAPGRLWKIKNAKYRSTFVKRDDLRIEDFREHVGYIKDPHFISANCISEMSPLQEEDLLFLLLRRFADSSDATVYAEIRRSEDVQIYDSTIQEPLESMIVEGSLSHDTSVIHADLHTNYAELQQEHLADEPAYTPLPQTPSEVDVTCAVTVNFPATMPIELSDGLNLCPDSPPEYTDSSEWTEILPEHDWTQLPAKFQPPSFRIHRCHHRGVERGGEDDAFELPLGFPEILQHMEETCDDV</sequence>
<dbReference type="EMBL" id="JYNV01000103">
    <property type="protein sequence ID" value="KZM26580.1"/>
    <property type="molecule type" value="Genomic_DNA"/>
</dbReference>
<accession>A0A163JTB0</accession>
<protein>
    <submittedName>
        <fullName evidence="2">Uncharacterized protein</fullName>
    </submittedName>
</protein>
<reference evidence="2 3" key="1">
    <citation type="journal article" date="2016" name="Sci. Rep.">
        <title>Draft genome sequencing and secretome analysis of fungal phytopathogen Ascochyta rabiei provides insight into the necrotrophic effector repertoire.</title>
        <authorList>
            <person name="Verma S."/>
            <person name="Gazara R.K."/>
            <person name="Nizam S."/>
            <person name="Parween S."/>
            <person name="Chattopadhyay D."/>
            <person name="Verma P.K."/>
        </authorList>
    </citation>
    <scope>NUCLEOTIDE SEQUENCE [LARGE SCALE GENOMIC DNA]</scope>
    <source>
        <strain evidence="2 3">ArDII</strain>
    </source>
</reference>
<dbReference type="AlphaFoldDB" id="A0A163JTB0"/>
<evidence type="ECO:0000313" key="3">
    <source>
        <dbReference type="Proteomes" id="UP000076837"/>
    </source>
</evidence>
<comment type="caution">
    <text evidence="2">The sequence shown here is derived from an EMBL/GenBank/DDBJ whole genome shotgun (WGS) entry which is preliminary data.</text>
</comment>